<name>A0ABQ5GLJ2_9ASTR</name>
<organism evidence="1 2">
    <name type="scientific">Tanacetum coccineum</name>
    <dbReference type="NCBI Taxonomy" id="301880"/>
    <lineage>
        <taxon>Eukaryota</taxon>
        <taxon>Viridiplantae</taxon>
        <taxon>Streptophyta</taxon>
        <taxon>Embryophyta</taxon>
        <taxon>Tracheophyta</taxon>
        <taxon>Spermatophyta</taxon>
        <taxon>Magnoliopsida</taxon>
        <taxon>eudicotyledons</taxon>
        <taxon>Gunneridae</taxon>
        <taxon>Pentapetalae</taxon>
        <taxon>asterids</taxon>
        <taxon>campanulids</taxon>
        <taxon>Asterales</taxon>
        <taxon>Asteraceae</taxon>
        <taxon>Asteroideae</taxon>
        <taxon>Anthemideae</taxon>
        <taxon>Anthemidinae</taxon>
        <taxon>Tanacetum</taxon>
    </lineage>
</organism>
<keyword evidence="2" id="KW-1185">Reference proteome</keyword>
<reference evidence="1" key="1">
    <citation type="journal article" date="2022" name="Int. J. Mol. Sci.">
        <title>Draft Genome of Tanacetum Coccineum: Genomic Comparison of Closely Related Tanacetum-Family Plants.</title>
        <authorList>
            <person name="Yamashiro T."/>
            <person name="Shiraishi A."/>
            <person name="Nakayama K."/>
            <person name="Satake H."/>
        </authorList>
    </citation>
    <scope>NUCLEOTIDE SEQUENCE</scope>
</reference>
<evidence type="ECO:0000313" key="2">
    <source>
        <dbReference type="Proteomes" id="UP001151760"/>
    </source>
</evidence>
<evidence type="ECO:0000313" key="1">
    <source>
        <dbReference type="EMBL" id="GJT76398.1"/>
    </source>
</evidence>
<dbReference type="EMBL" id="BQNB010018621">
    <property type="protein sequence ID" value="GJT76398.1"/>
    <property type="molecule type" value="Genomic_DNA"/>
</dbReference>
<proteinExistence type="predicted"/>
<protein>
    <submittedName>
        <fullName evidence="1">Uncharacterized protein</fullName>
    </submittedName>
</protein>
<sequence length="72" mass="8033">MAHCMYKRRTTTCSHTLTGKRLRGLHRYPQLFGPFSIKVSDTDGTLTLLEAPFISSMEISGATKRPLCTSKS</sequence>
<gene>
    <name evidence="1" type="ORF">Tco_1043123</name>
</gene>
<accession>A0ABQ5GLJ2</accession>
<comment type="caution">
    <text evidence="1">The sequence shown here is derived from an EMBL/GenBank/DDBJ whole genome shotgun (WGS) entry which is preliminary data.</text>
</comment>
<reference evidence="1" key="2">
    <citation type="submission" date="2022-01" db="EMBL/GenBank/DDBJ databases">
        <authorList>
            <person name="Yamashiro T."/>
            <person name="Shiraishi A."/>
            <person name="Satake H."/>
            <person name="Nakayama K."/>
        </authorList>
    </citation>
    <scope>NUCLEOTIDE SEQUENCE</scope>
</reference>
<dbReference type="Proteomes" id="UP001151760">
    <property type="component" value="Unassembled WGS sequence"/>
</dbReference>